<name>A0ACB8X8C0_9TELE</name>
<comment type="caution">
    <text evidence="1">The sequence shown here is derived from an EMBL/GenBank/DDBJ whole genome shotgun (WGS) entry which is preliminary data.</text>
</comment>
<organism evidence="1 2">
    <name type="scientific">Scortum barcoo</name>
    <name type="common">barcoo grunter</name>
    <dbReference type="NCBI Taxonomy" id="214431"/>
    <lineage>
        <taxon>Eukaryota</taxon>
        <taxon>Metazoa</taxon>
        <taxon>Chordata</taxon>
        <taxon>Craniata</taxon>
        <taxon>Vertebrata</taxon>
        <taxon>Euteleostomi</taxon>
        <taxon>Actinopterygii</taxon>
        <taxon>Neopterygii</taxon>
        <taxon>Teleostei</taxon>
        <taxon>Neoteleostei</taxon>
        <taxon>Acanthomorphata</taxon>
        <taxon>Eupercaria</taxon>
        <taxon>Centrarchiformes</taxon>
        <taxon>Terapontoidei</taxon>
        <taxon>Terapontidae</taxon>
        <taxon>Scortum</taxon>
    </lineage>
</organism>
<evidence type="ECO:0000313" key="2">
    <source>
        <dbReference type="Proteomes" id="UP000831701"/>
    </source>
</evidence>
<gene>
    <name evidence="1" type="ORF">L3Q82_016506</name>
</gene>
<accession>A0ACB8X8C0</accession>
<evidence type="ECO:0000313" key="1">
    <source>
        <dbReference type="EMBL" id="KAI3375973.1"/>
    </source>
</evidence>
<sequence>MSLRFHLVASLLFCCSGASSVHGPPQQVLAFAGEDVILPCSFNVTARNDFPTVEWSKEGLQPDVIFLYRDGCETYEMKNPDFQYRTSLIVKELKNRNVSLRISSVRLSDEGKYKCMKLWKDAPREITTVTLVVVAVSEPKLSVVSAESGGVTLQCEANCWLPKPEISLLDDQGNIIPAEEPRRVRDDSGCYILTRKVTLRDATKRVTCRVHQPEINLTRTTEILIPACLRVTPDRSQFSRYDLISLSCEDTLDNSTGWKVKRNTSAGGVRHCSSSWGSLSSDATCIIGNAYSPDSGVYWCESEDGERSNAVNITISELTVILESPALPVSEGTSVTLHCKAVMKLSDRKFTFYKDGHVIASSSTGEMTIHSASKSDEGLYKCAISGEEESMESWLAVEAQMVAERRGSNDVIMEIIA</sequence>
<reference evidence="1" key="1">
    <citation type="submission" date="2022-04" db="EMBL/GenBank/DDBJ databases">
        <title>Jade perch genome.</title>
        <authorList>
            <person name="Chao B."/>
        </authorList>
    </citation>
    <scope>NUCLEOTIDE SEQUENCE</scope>
    <source>
        <strain evidence="1">CB-2022</strain>
    </source>
</reference>
<dbReference type="EMBL" id="CM041532">
    <property type="protein sequence ID" value="KAI3375973.1"/>
    <property type="molecule type" value="Genomic_DNA"/>
</dbReference>
<keyword evidence="2" id="KW-1185">Reference proteome</keyword>
<protein>
    <submittedName>
        <fullName evidence="1">Uncharacterized protein</fullName>
    </submittedName>
</protein>
<dbReference type="Proteomes" id="UP000831701">
    <property type="component" value="Chromosome 2"/>
</dbReference>
<proteinExistence type="predicted"/>